<dbReference type="CTD" id="20215512"/>
<dbReference type="PROSITE" id="PS50137">
    <property type="entry name" value="DS_RBD"/>
    <property type="match status" value="1"/>
</dbReference>
<evidence type="ECO:0000259" key="3">
    <source>
        <dbReference type="PROSITE" id="PS50174"/>
    </source>
</evidence>
<evidence type="ECO:0000313" key="6">
    <source>
        <dbReference type="Proteomes" id="UP000015101"/>
    </source>
</evidence>
<dbReference type="Proteomes" id="UP000015101">
    <property type="component" value="Unassembled WGS sequence"/>
</dbReference>
<dbReference type="GO" id="GO:0051726">
    <property type="term" value="P:regulation of cell cycle"/>
    <property type="evidence" value="ECO:0007669"/>
    <property type="project" value="InterPro"/>
</dbReference>
<dbReference type="GO" id="GO:0043484">
    <property type="term" value="P:regulation of RNA splicing"/>
    <property type="evidence" value="ECO:0007669"/>
    <property type="project" value="InterPro"/>
</dbReference>
<name>T1G364_HELRO</name>
<dbReference type="InParanoid" id="T1G364"/>
<evidence type="ECO:0000313" key="5">
    <source>
        <dbReference type="EnsemblMetazoa" id="HelroP77997"/>
    </source>
</evidence>
<keyword evidence="6" id="KW-1185">Reference proteome</keyword>
<dbReference type="SUPFAM" id="SSF54768">
    <property type="entry name" value="dsRNA-binding domain-like"/>
    <property type="match status" value="1"/>
</dbReference>
<dbReference type="Gene3D" id="3.30.160.20">
    <property type="match status" value="1"/>
</dbReference>
<sequence>IGKLLLQKMGWKDGDGLGKNNEGMKVPIAIDVKTDRKDPDRIKKLALERAMMQQAIMCDIITGKHPVTYLTETCSKRKWNPPDFALLEESGPDHNKLYKFKITLNGVEYLSPNSSQQKKIAKMEAATLCLQKLGLIP</sequence>
<dbReference type="GO" id="GO:0003723">
    <property type="term" value="F:RNA binding"/>
    <property type="evidence" value="ECO:0007669"/>
    <property type="project" value="UniProtKB-UniRule"/>
</dbReference>
<gene>
    <name evidence="5" type="primary">20215512</name>
    <name evidence="4" type="ORF">HELRODRAFT_77997</name>
</gene>
<dbReference type="Pfam" id="PF00035">
    <property type="entry name" value="dsrm"/>
    <property type="match status" value="1"/>
</dbReference>
<dbReference type="RefSeq" id="XP_009016621.1">
    <property type="nucleotide sequence ID" value="XM_009018373.1"/>
</dbReference>
<dbReference type="eggNOG" id="ENOG502QPQ7">
    <property type="taxonomic scope" value="Eukaryota"/>
</dbReference>
<evidence type="ECO:0000256" key="1">
    <source>
        <dbReference type="PROSITE-ProRule" id="PRU00266"/>
    </source>
</evidence>
<reference evidence="6" key="1">
    <citation type="submission" date="2012-12" db="EMBL/GenBank/DDBJ databases">
        <authorList>
            <person name="Hellsten U."/>
            <person name="Grimwood J."/>
            <person name="Chapman J.A."/>
            <person name="Shapiro H."/>
            <person name="Aerts A."/>
            <person name="Otillar R.P."/>
            <person name="Terry A.Y."/>
            <person name="Boore J.L."/>
            <person name="Simakov O."/>
            <person name="Marletaz F."/>
            <person name="Cho S.-J."/>
            <person name="Edsinger-Gonzales E."/>
            <person name="Havlak P."/>
            <person name="Kuo D.-H."/>
            <person name="Larsson T."/>
            <person name="Lv J."/>
            <person name="Arendt D."/>
            <person name="Savage R."/>
            <person name="Osoegawa K."/>
            <person name="de Jong P."/>
            <person name="Lindberg D.R."/>
            <person name="Seaver E.C."/>
            <person name="Weisblat D.A."/>
            <person name="Putnam N.H."/>
            <person name="Grigoriev I.V."/>
            <person name="Rokhsar D.S."/>
        </authorList>
    </citation>
    <scope>NUCLEOTIDE SEQUENCE</scope>
</reference>
<dbReference type="AlphaFoldDB" id="T1G364"/>
<dbReference type="Pfam" id="PF01585">
    <property type="entry name" value="G-patch"/>
    <property type="match status" value="1"/>
</dbReference>
<dbReference type="EnsemblMetazoa" id="HelroT77997">
    <property type="protein sequence ID" value="HelroP77997"/>
    <property type="gene ID" value="HelroG77997"/>
</dbReference>
<dbReference type="OrthoDB" id="786951at2759"/>
<feature type="domain" description="G-patch" evidence="3">
    <location>
        <begin position="1"/>
        <end position="37"/>
    </location>
</feature>
<dbReference type="InterPro" id="IPR032922">
    <property type="entry name" value="SON"/>
</dbReference>
<dbReference type="CDD" id="cd19870">
    <property type="entry name" value="DSRM_SON-like"/>
    <property type="match status" value="1"/>
</dbReference>
<dbReference type="EMBL" id="KB096365">
    <property type="protein sequence ID" value="ESO05306.1"/>
    <property type="molecule type" value="Genomic_DNA"/>
</dbReference>
<dbReference type="InterPro" id="IPR000467">
    <property type="entry name" value="G_patch_dom"/>
</dbReference>
<keyword evidence="1" id="KW-0694">RNA-binding</keyword>
<accession>T1G364</accession>
<dbReference type="EMBL" id="AMQM01003913">
    <property type="status" value="NOT_ANNOTATED_CDS"/>
    <property type="molecule type" value="Genomic_DNA"/>
</dbReference>
<dbReference type="HOGENOM" id="CLU_1983952_0_0_1"/>
<dbReference type="STRING" id="6412.T1G364"/>
<protein>
    <recommendedName>
        <fullName evidence="7">G-patch domain-containing protein</fullName>
    </recommendedName>
</protein>
<dbReference type="OMA" id="MFFLNRD"/>
<dbReference type="PANTHER" id="PTHR46528:SF1">
    <property type="entry name" value="PROTEIN SON"/>
    <property type="match status" value="1"/>
</dbReference>
<evidence type="ECO:0000259" key="2">
    <source>
        <dbReference type="PROSITE" id="PS50137"/>
    </source>
</evidence>
<dbReference type="KEGG" id="hro:HELRODRAFT_77997"/>
<dbReference type="SMART" id="SM00443">
    <property type="entry name" value="G_patch"/>
    <property type="match status" value="1"/>
</dbReference>
<dbReference type="GeneID" id="20215512"/>
<dbReference type="SMART" id="SM00358">
    <property type="entry name" value="DSRM"/>
    <property type="match status" value="1"/>
</dbReference>
<reference evidence="5" key="3">
    <citation type="submission" date="2015-06" db="UniProtKB">
        <authorList>
            <consortium name="EnsemblMetazoa"/>
        </authorList>
    </citation>
    <scope>IDENTIFICATION</scope>
</reference>
<organism evidence="5 6">
    <name type="scientific">Helobdella robusta</name>
    <name type="common">Californian leech</name>
    <dbReference type="NCBI Taxonomy" id="6412"/>
    <lineage>
        <taxon>Eukaryota</taxon>
        <taxon>Metazoa</taxon>
        <taxon>Spiralia</taxon>
        <taxon>Lophotrochozoa</taxon>
        <taxon>Annelida</taxon>
        <taxon>Clitellata</taxon>
        <taxon>Hirudinea</taxon>
        <taxon>Rhynchobdellida</taxon>
        <taxon>Glossiphoniidae</taxon>
        <taxon>Helobdella</taxon>
    </lineage>
</organism>
<dbReference type="PANTHER" id="PTHR46528">
    <property type="entry name" value="PROTEIN SON"/>
    <property type="match status" value="1"/>
</dbReference>
<proteinExistence type="predicted"/>
<dbReference type="PROSITE" id="PS50174">
    <property type="entry name" value="G_PATCH"/>
    <property type="match status" value="1"/>
</dbReference>
<evidence type="ECO:0008006" key="7">
    <source>
        <dbReference type="Google" id="ProtNLM"/>
    </source>
</evidence>
<reference evidence="4 6" key="2">
    <citation type="journal article" date="2013" name="Nature">
        <title>Insights into bilaterian evolution from three spiralian genomes.</title>
        <authorList>
            <person name="Simakov O."/>
            <person name="Marletaz F."/>
            <person name="Cho S.J."/>
            <person name="Edsinger-Gonzales E."/>
            <person name="Havlak P."/>
            <person name="Hellsten U."/>
            <person name="Kuo D.H."/>
            <person name="Larsson T."/>
            <person name="Lv J."/>
            <person name="Arendt D."/>
            <person name="Savage R."/>
            <person name="Osoegawa K."/>
            <person name="de Jong P."/>
            <person name="Grimwood J."/>
            <person name="Chapman J.A."/>
            <person name="Shapiro H."/>
            <person name="Aerts A."/>
            <person name="Otillar R.P."/>
            <person name="Terry A.Y."/>
            <person name="Boore J.L."/>
            <person name="Grigoriev I.V."/>
            <person name="Lindberg D.R."/>
            <person name="Seaver E.C."/>
            <person name="Weisblat D.A."/>
            <person name="Putnam N.H."/>
            <person name="Rokhsar D.S."/>
        </authorList>
    </citation>
    <scope>NUCLEOTIDE SEQUENCE</scope>
</reference>
<feature type="domain" description="DRBM" evidence="2">
    <location>
        <begin position="65"/>
        <end position="135"/>
    </location>
</feature>
<evidence type="ECO:0000313" key="4">
    <source>
        <dbReference type="EMBL" id="ESO05306.1"/>
    </source>
</evidence>
<dbReference type="InterPro" id="IPR014720">
    <property type="entry name" value="dsRBD_dom"/>
</dbReference>